<feature type="transmembrane region" description="Helical" evidence="1">
    <location>
        <begin position="113"/>
        <end position="131"/>
    </location>
</feature>
<feature type="transmembrane region" description="Helical" evidence="1">
    <location>
        <begin position="46"/>
        <end position="69"/>
    </location>
</feature>
<gene>
    <name evidence="2" type="ORF">MTP16_02675</name>
</gene>
<sequence length="137" mass="14475">MSTSIFLLFLFLVLVGPPVVILVLGLRFYKLSQMADLMGRARQMRLVSLAALASGLTGSFYLLVIVVSAKLPGAHGPSRSSFPWLHEHPLISVLLAALGVTLMLVAQPAKRPAGLSFGAGALAVLIGLGIYRVSTGY</sequence>
<feature type="transmembrane region" description="Helical" evidence="1">
    <location>
        <begin position="89"/>
        <end position="106"/>
    </location>
</feature>
<feature type="transmembrane region" description="Helical" evidence="1">
    <location>
        <begin position="6"/>
        <end position="26"/>
    </location>
</feature>
<keyword evidence="1" id="KW-1133">Transmembrane helix</keyword>
<evidence type="ECO:0000313" key="3">
    <source>
        <dbReference type="Proteomes" id="UP000831390"/>
    </source>
</evidence>
<keyword evidence="1" id="KW-0812">Transmembrane</keyword>
<dbReference type="RefSeq" id="WP_243515741.1">
    <property type="nucleotide sequence ID" value="NZ_CP094534.1"/>
</dbReference>
<evidence type="ECO:0000256" key="1">
    <source>
        <dbReference type="SAM" id="Phobius"/>
    </source>
</evidence>
<dbReference type="Proteomes" id="UP000831390">
    <property type="component" value="Chromosome"/>
</dbReference>
<proteinExistence type="predicted"/>
<keyword evidence="1" id="KW-0472">Membrane</keyword>
<dbReference type="EMBL" id="CP094534">
    <property type="protein sequence ID" value="UOE34567.1"/>
    <property type="molecule type" value="Genomic_DNA"/>
</dbReference>
<protein>
    <submittedName>
        <fullName evidence="2">Uncharacterized protein</fullName>
    </submittedName>
</protein>
<organism evidence="2 3">
    <name type="scientific">Hymenobacter monticola</name>
    <dbReference type="NCBI Taxonomy" id="1705399"/>
    <lineage>
        <taxon>Bacteria</taxon>
        <taxon>Pseudomonadati</taxon>
        <taxon>Bacteroidota</taxon>
        <taxon>Cytophagia</taxon>
        <taxon>Cytophagales</taxon>
        <taxon>Hymenobacteraceae</taxon>
        <taxon>Hymenobacter</taxon>
    </lineage>
</organism>
<name>A0ABY4B5W7_9BACT</name>
<evidence type="ECO:0000313" key="2">
    <source>
        <dbReference type="EMBL" id="UOE34567.1"/>
    </source>
</evidence>
<reference evidence="2 3" key="1">
    <citation type="submission" date="2022-03" db="EMBL/GenBank/DDBJ databases">
        <title>Hymenobactersp. isolated from the air.</title>
        <authorList>
            <person name="Won M."/>
            <person name="Kwon S.-W."/>
        </authorList>
    </citation>
    <scope>NUCLEOTIDE SEQUENCE [LARGE SCALE GENOMIC DNA]</scope>
    <source>
        <strain evidence="2 3">KACC 22596</strain>
    </source>
</reference>
<accession>A0ABY4B5W7</accession>
<keyword evidence="3" id="KW-1185">Reference proteome</keyword>